<protein>
    <recommendedName>
        <fullName evidence="5">UPF0391 membrane protein GCM10017643_10940</fullName>
    </recommendedName>
</protein>
<sequence length="68" mass="7332">MTLRIWGARMIKYAVIFLVISVIAGAVGFTGVSALARRISLLLFGLFFLGFLLLIGFAMLVDQAVTAP</sequence>
<dbReference type="InterPro" id="IPR009760">
    <property type="entry name" value="DUF1328"/>
</dbReference>
<keyword evidence="2 5" id="KW-0812">Transmembrane</keyword>
<feature type="transmembrane region" description="Helical" evidence="5">
    <location>
        <begin position="12"/>
        <end position="35"/>
    </location>
</feature>
<gene>
    <name evidence="6" type="ORF">GCM10017643_10940</name>
</gene>
<evidence type="ECO:0000256" key="1">
    <source>
        <dbReference type="ARBA" id="ARBA00022475"/>
    </source>
</evidence>
<reference evidence="6" key="2">
    <citation type="submission" date="2023-01" db="EMBL/GenBank/DDBJ databases">
        <authorList>
            <person name="Sun Q."/>
            <person name="Evtushenko L."/>
        </authorList>
    </citation>
    <scope>NUCLEOTIDE SEQUENCE</scope>
    <source>
        <strain evidence="6">VKM B-2484</strain>
    </source>
</reference>
<evidence type="ECO:0000313" key="7">
    <source>
        <dbReference type="Proteomes" id="UP001143370"/>
    </source>
</evidence>
<evidence type="ECO:0000256" key="5">
    <source>
        <dbReference type="HAMAP-Rule" id="MF_01361"/>
    </source>
</evidence>
<dbReference type="Pfam" id="PF07043">
    <property type="entry name" value="DUF1328"/>
    <property type="match status" value="1"/>
</dbReference>
<reference evidence="6" key="1">
    <citation type="journal article" date="2014" name="Int. J. Syst. Evol. Microbiol.">
        <title>Complete genome sequence of Corynebacterium casei LMG S-19264T (=DSM 44701T), isolated from a smear-ripened cheese.</title>
        <authorList>
            <consortium name="US DOE Joint Genome Institute (JGI-PGF)"/>
            <person name="Walter F."/>
            <person name="Albersmeier A."/>
            <person name="Kalinowski J."/>
            <person name="Ruckert C."/>
        </authorList>
    </citation>
    <scope>NUCLEOTIDE SEQUENCE</scope>
    <source>
        <strain evidence="6">VKM B-2484</strain>
    </source>
</reference>
<dbReference type="HAMAP" id="MF_01361">
    <property type="entry name" value="UPF0391"/>
    <property type="match status" value="1"/>
</dbReference>
<dbReference type="GO" id="GO:0005886">
    <property type="term" value="C:plasma membrane"/>
    <property type="evidence" value="ECO:0007669"/>
    <property type="project" value="UniProtKB-UniRule"/>
</dbReference>
<feature type="transmembrane region" description="Helical" evidence="5">
    <location>
        <begin position="41"/>
        <end position="61"/>
    </location>
</feature>
<keyword evidence="3 5" id="KW-1133">Transmembrane helix</keyword>
<keyword evidence="7" id="KW-1185">Reference proteome</keyword>
<keyword evidence="4 5" id="KW-0472">Membrane</keyword>
<accession>A0A9W6J7U4</accession>
<evidence type="ECO:0000256" key="2">
    <source>
        <dbReference type="ARBA" id="ARBA00022692"/>
    </source>
</evidence>
<proteinExistence type="inferred from homology"/>
<comment type="caution">
    <text evidence="6">The sequence shown here is derived from an EMBL/GenBank/DDBJ whole genome shotgun (WGS) entry which is preliminary data.</text>
</comment>
<keyword evidence="1 5" id="KW-1003">Cell membrane</keyword>
<evidence type="ECO:0000256" key="3">
    <source>
        <dbReference type="ARBA" id="ARBA00022989"/>
    </source>
</evidence>
<name>A0A9W6J7U4_9HYPH</name>
<dbReference type="EMBL" id="BSFJ01000005">
    <property type="protein sequence ID" value="GLK70979.1"/>
    <property type="molecule type" value="Genomic_DNA"/>
</dbReference>
<evidence type="ECO:0000256" key="4">
    <source>
        <dbReference type="ARBA" id="ARBA00023136"/>
    </source>
</evidence>
<dbReference type="Proteomes" id="UP001143370">
    <property type="component" value="Unassembled WGS sequence"/>
</dbReference>
<dbReference type="AlphaFoldDB" id="A0A9W6J7U4"/>
<comment type="similarity">
    <text evidence="5">Belongs to the UPF0391 family.</text>
</comment>
<organism evidence="6 7">
    <name type="scientific">Ancylobacter dichloromethanicus</name>
    <dbReference type="NCBI Taxonomy" id="518825"/>
    <lineage>
        <taxon>Bacteria</taxon>
        <taxon>Pseudomonadati</taxon>
        <taxon>Pseudomonadota</taxon>
        <taxon>Alphaproteobacteria</taxon>
        <taxon>Hyphomicrobiales</taxon>
        <taxon>Xanthobacteraceae</taxon>
        <taxon>Ancylobacter</taxon>
    </lineage>
</organism>
<evidence type="ECO:0000313" key="6">
    <source>
        <dbReference type="EMBL" id="GLK70979.1"/>
    </source>
</evidence>
<comment type="caution">
    <text evidence="5">Lacks conserved residue(s) required for the propagation of feature annotation.</text>
</comment>